<proteinExistence type="predicted"/>
<sequence length="215" mass="24132">MRKEPQRQEDKAISLLQKRGMMRLSEFLEEGITAATISRMEQKAAVNQLSRGLYQLPDAQLDGNHSLAVAAKLIPNGVICYDSALAFHELTDRIPPYVWMAIGPRDWRPKITNPRIEIARIGPKEFDKGIERHTIEGVSVPIYVPAKTIVDLFKSGQRQKAFYNAPAGFAHATQAMKDALRLRKATPSEIAKYAVEAGIWERIVQPRLETLTVNA</sequence>
<evidence type="ECO:0000313" key="1">
    <source>
        <dbReference type="EMBL" id="OSJ18333.1"/>
    </source>
</evidence>
<dbReference type="OrthoDB" id="9789781at2"/>
<accession>A0A1X3HEF2</accession>
<protein>
    <submittedName>
        <fullName evidence="1">Transcriptional regulator</fullName>
    </submittedName>
</protein>
<reference evidence="1 2" key="1">
    <citation type="submission" date="2017-03" db="EMBL/GenBank/DDBJ databases">
        <title>Whole genome sequences of fourteen strains of Bradyrhizobium canariense and one strain of Bradyrhizobium japonicum isolated from Lupinus (Papilionoideae: Genisteae) species in Algeria.</title>
        <authorList>
            <person name="Crovadore J."/>
            <person name="Chekireb D."/>
            <person name="Brachmann A."/>
            <person name="Chablais R."/>
            <person name="Cochard B."/>
            <person name="Lefort F."/>
        </authorList>
    </citation>
    <scope>NUCLEOTIDE SEQUENCE [LARGE SCALE GENOMIC DNA]</scope>
    <source>
        <strain evidence="1 2">UBMA195</strain>
    </source>
</reference>
<dbReference type="AlphaFoldDB" id="A0A1X3HEF2"/>
<evidence type="ECO:0000313" key="2">
    <source>
        <dbReference type="Proteomes" id="UP000193553"/>
    </source>
</evidence>
<name>A0A1X3HEF2_9BRAD</name>
<gene>
    <name evidence="1" type="ORF">BSZ18_02430</name>
</gene>
<dbReference type="EMBL" id="NAFI01000131">
    <property type="protein sequence ID" value="OSJ18333.1"/>
    <property type="molecule type" value="Genomic_DNA"/>
</dbReference>
<organism evidence="1 2">
    <name type="scientific">Bradyrhizobium canariense</name>
    <dbReference type="NCBI Taxonomy" id="255045"/>
    <lineage>
        <taxon>Bacteria</taxon>
        <taxon>Pseudomonadati</taxon>
        <taxon>Pseudomonadota</taxon>
        <taxon>Alphaproteobacteria</taxon>
        <taxon>Hyphomicrobiales</taxon>
        <taxon>Nitrobacteraceae</taxon>
        <taxon>Bradyrhizobium</taxon>
    </lineage>
</organism>
<dbReference type="Proteomes" id="UP000193553">
    <property type="component" value="Unassembled WGS sequence"/>
</dbReference>
<comment type="caution">
    <text evidence="1">The sequence shown here is derived from an EMBL/GenBank/DDBJ whole genome shotgun (WGS) entry which is preliminary data.</text>
</comment>